<dbReference type="Gene3D" id="1.20.5.110">
    <property type="match status" value="1"/>
</dbReference>
<dbReference type="AlphaFoldDB" id="J4U8G8"/>
<sequence length="218" mass="24423">MSRDPYTDAKSEVEANIGNLITLLDSYERIKSTAPGSTSLSETVEELQTTLGLLETDLEDLEECVRVVEDHGDRWGLASAEVRERRIFVDRRLRTQVTAAASLKDLSTRYQDIEAQNEEVDRWEREEQQVGRQPRVGSSPLQMLMRQQDSTLGVISGTLSNLASQAGLIGQEVNEHNVMIEDLSSHVDSTQSRLTKVTRTLNDFIRKNEARGASPFSS</sequence>
<proteinExistence type="predicted"/>
<dbReference type="SUPFAM" id="SSF58038">
    <property type="entry name" value="SNARE fusion complex"/>
    <property type="match status" value="1"/>
</dbReference>
<dbReference type="SMART" id="SM00397">
    <property type="entry name" value="t_SNARE"/>
    <property type="match status" value="1"/>
</dbReference>
<keyword evidence="2" id="KW-0653">Protein transport</keyword>
<dbReference type="PROSITE" id="PS50192">
    <property type="entry name" value="T_SNARE"/>
    <property type="match status" value="1"/>
</dbReference>
<dbReference type="Proteomes" id="UP000002748">
    <property type="component" value="Unassembled WGS sequence"/>
</dbReference>
<dbReference type="InterPro" id="IPR015260">
    <property type="entry name" value="Syntaxin-6/10/61_N"/>
</dbReference>
<dbReference type="CDD" id="cd15851">
    <property type="entry name" value="SNARE_Syntaxin6"/>
    <property type="match status" value="1"/>
</dbReference>
<evidence type="ECO:0000259" key="4">
    <source>
        <dbReference type="PROSITE" id="PS50192"/>
    </source>
</evidence>
<keyword evidence="3" id="KW-0333">Golgi apparatus</keyword>
<dbReference type="OrthoDB" id="546861at2759"/>
<evidence type="ECO:0000256" key="2">
    <source>
        <dbReference type="ARBA" id="ARBA00022927"/>
    </source>
</evidence>
<dbReference type="CDD" id="cd21442">
    <property type="entry name" value="SNARE_NTD_STX6-like"/>
    <property type="match status" value="1"/>
</dbReference>
<evidence type="ECO:0000256" key="1">
    <source>
        <dbReference type="ARBA" id="ARBA00004409"/>
    </source>
</evidence>
<dbReference type="HOGENOM" id="CLU_061883_0_1_1"/>
<feature type="domain" description="T-SNARE coiled-coil homology" evidence="4">
    <location>
        <begin position="142"/>
        <end position="204"/>
    </location>
</feature>
<dbReference type="GeneID" id="25987971"/>
<name>J4U8G8_TRIAS</name>
<dbReference type="Pfam" id="PF09177">
    <property type="entry name" value="STX6_10_61_N"/>
    <property type="match status" value="1"/>
</dbReference>
<dbReference type="SUPFAM" id="SSF47661">
    <property type="entry name" value="t-snare proteins"/>
    <property type="match status" value="1"/>
</dbReference>
<evidence type="ECO:0000313" key="6">
    <source>
        <dbReference type="Proteomes" id="UP000002748"/>
    </source>
</evidence>
<dbReference type="GO" id="GO:0000139">
    <property type="term" value="C:Golgi membrane"/>
    <property type="evidence" value="ECO:0007669"/>
    <property type="project" value="UniProtKB-SubCell"/>
</dbReference>
<comment type="subcellular location">
    <subcellularLocation>
        <location evidence="1">Golgi apparatus membrane</location>
        <topology evidence="1">Single-pass type IV membrane protein</topology>
    </subcellularLocation>
</comment>
<keyword evidence="2" id="KW-0813">Transport</keyword>
<comment type="caution">
    <text evidence="5">The sequence shown here is derived from an EMBL/GenBank/DDBJ whole genome shotgun (WGS) entry which is preliminary data.</text>
</comment>
<protein>
    <recommendedName>
        <fullName evidence="4">t-SNARE coiled-coil homology domain-containing protein</fullName>
    </recommendedName>
</protein>
<gene>
    <name evidence="5" type="ORF">A1Q1_04458</name>
</gene>
<dbReference type="VEuPathDB" id="FungiDB:A1Q1_04458"/>
<dbReference type="InterPro" id="IPR010989">
    <property type="entry name" value="SNARE"/>
</dbReference>
<organism evidence="5 6">
    <name type="scientific">Trichosporon asahii var. asahii (strain ATCC 90039 / CBS 2479 / JCM 2466 / KCTC 7840 / NBRC 103889/ NCYC 2677 / UAMH 7654)</name>
    <name type="common">Yeast</name>
    <dbReference type="NCBI Taxonomy" id="1186058"/>
    <lineage>
        <taxon>Eukaryota</taxon>
        <taxon>Fungi</taxon>
        <taxon>Dikarya</taxon>
        <taxon>Basidiomycota</taxon>
        <taxon>Agaricomycotina</taxon>
        <taxon>Tremellomycetes</taxon>
        <taxon>Trichosporonales</taxon>
        <taxon>Trichosporonaceae</taxon>
        <taxon>Trichosporon</taxon>
    </lineage>
</organism>
<dbReference type="RefSeq" id="XP_014178299.1">
    <property type="nucleotide sequence ID" value="XM_014322824.1"/>
</dbReference>
<dbReference type="EMBL" id="ALBS01000276">
    <property type="protein sequence ID" value="EJT46780.1"/>
    <property type="molecule type" value="Genomic_DNA"/>
</dbReference>
<dbReference type="Gene3D" id="1.20.58.90">
    <property type="match status" value="1"/>
</dbReference>
<reference evidence="5 6" key="1">
    <citation type="journal article" date="2012" name="Eukaryot. Cell">
        <title>Draft genome sequence of CBS 2479, the standard type strain of Trichosporon asahii.</title>
        <authorList>
            <person name="Yang R.Y."/>
            <person name="Li H.T."/>
            <person name="Zhu H."/>
            <person name="Zhou G.P."/>
            <person name="Wang M."/>
            <person name="Wang L."/>
        </authorList>
    </citation>
    <scope>NUCLEOTIDE SEQUENCE [LARGE SCALE GENOMIC DNA]</scope>
    <source>
        <strain evidence="6">ATCC 90039 / CBS 2479 / JCM 2466 / KCTC 7840 / NCYC 2677 / UAMH 7654</strain>
    </source>
</reference>
<dbReference type="InterPro" id="IPR000727">
    <property type="entry name" value="T_SNARE_dom"/>
</dbReference>
<dbReference type="GO" id="GO:0048193">
    <property type="term" value="P:Golgi vesicle transport"/>
    <property type="evidence" value="ECO:0007669"/>
    <property type="project" value="InterPro"/>
</dbReference>
<accession>J4U8G8</accession>
<dbReference type="KEGG" id="tasa:A1Q1_04458"/>
<evidence type="ECO:0000313" key="5">
    <source>
        <dbReference type="EMBL" id="EJT46780.1"/>
    </source>
</evidence>
<dbReference type="GO" id="GO:0015031">
    <property type="term" value="P:protein transport"/>
    <property type="evidence" value="ECO:0007669"/>
    <property type="project" value="UniProtKB-KW"/>
</dbReference>
<evidence type="ECO:0000256" key="3">
    <source>
        <dbReference type="ARBA" id="ARBA00023034"/>
    </source>
</evidence>